<sequence length="282" mass="30887">MTEEVSRTARGEGQRLVILGCSSSPGVPRPTGEWGACDPLEPKNRRLRAAALVERVGPDGKTSVVIDCGPDFHQQMLNAGVSHLDALVLTHAHADHIHGIDDIRSYTQAQKARVPVYCDTATFSRVMQAFGYCFMTPEGSHYPPIAERIPIEPGQPFTVTGAGGPIELLPFEQVHGDIRSLGFRIGDVCYCSDVSDFLPSAIAAISGCRHLIIDALQYRHHPSHLSVDEALRWIEKLDVGSATLTHMHTPLDYQTLCRELPPHVRPAFDGLVIEIDEEAARS</sequence>
<dbReference type="PANTHER" id="PTHR42663:SF6">
    <property type="entry name" value="HYDROLASE C777.06C-RELATED"/>
    <property type="match status" value="1"/>
</dbReference>
<dbReference type="InterPro" id="IPR036866">
    <property type="entry name" value="RibonucZ/Hydroxyglut_hydro"/>
</dbReference>
<dbReference type="STRING" id="1365950.SAMN05428963_101408"/>
<evidence type="ECO:0000259" key="1">
    <source>
        <dbReference type="SMART" id="SM00849"/>
    </source>
</evidence>
<dbReference type="CDD" id="cd16279">
    <property type="entry name" value="metallo-hydrolase-like_MBL-fold"/>
    <property type="match status" value="1"/>
</dbReference>
<dbReference type="Proteomes" id="UP000190135">
    <property type="component" value="Unassembled WGS sequence"/>
</dbReference>
<dbReference type="Gene3D" id="3.60.15.10">
    <property type="entry name" value="Ribonuclease Z/Hydroxyacylglutathione hydrolase-like"/>
    <property type="match status" value="1"/>
</dbReference>
<dbReference type="EMBL" id="FUXL01000001">
    <property type="protein sequence ID" value="SJZ59475.1"/>
    <property type="molecule type" value="Genomic_DNA"/>
</dbReference>
<gene>
    <name evidence="2" type="ORF">SAMN05428963_101408</name>
</gene>
<dbReference type="AlphaFoldDB" id="A0A1T4LXT7"/>
<protein>
    <submittedName>
        <fullName evidence="2">Phosphoribosyl 1,2-cyclic phosphate phosphodiesterase</fullName>
    </submittedName>
</protein>
<dbReference type="Pfam" id="PF12706">
    <property type="entry name" value="Lactamase_B_2"/>
    <property type="match status" value="1"/>
</dbReference>
<name>A0A1T4LXT7_9HYPH</name>
<evidence type="ECO:0000313" key="3">
    <source>
        <dbReference type="Proteomes" id="UP000190135"/>
    </source>
</evidence>
<dbReference type="InterPro" id="IPR001279">
    <property type="entry name" value="Metallo-B-lactamas"/>
</dbReference>
<proteinExistence type="predicted"/>
<accession>A0A1T4LXT7</accession>
<reference evidence="2 3" key="1">
    <citation type="submission" date="2017-02" db="EMBL/GenBank/DDBJ databases">
        <authorList>
            <person name="Peterson S.W."/>
        </authorList>
    </citation>
    <scope>NUCLEOTIDE SEQUENCE [LARGE SCALE GENOMIC DNA]</scope>
    <source>
        <strain evidence="2 3">USBA 369</strain>
    </source>
</reference>
<dbReference type="SUPFAM" id="SSF56281">
    <property type="entry name" value="Metallo-hydrolase/oxidoreductase"/>
    <property type="match status" value="1"/>
</dbReference>
<dbReference type="SMART" id="SM00849">
    <property type="entry name" value="Lactamase_B"/>
    <property type="match status" value="1"/>
</dbReference>
<dbReference type="PANTHER" id="PTHR42663">
    <property type="entry name" value="HYDROLASE C777.06C-RELATED-RELATED"/>
    <property type="match status" value="1"/>
</dbReference>
<organism evidence="2 3">
    <name type="scientific">Consotaella salsifontis</name>
    <dbReference type="NCBI Taxonomy" id="1365950"/>
    <lineage>
        <taxon>Bacteria</taxon>
        <taxon>Pseudomonadati</taxon>
        <taxon>Pseudomonadota</taxon>
        <taxon>Alphaproteobacteria</taxon>
        <taxon>Hyphomicrobiales</taxon>
        <taxon>Aurantimonadaceae</taxon>
        <taxon>Consotaella</taxon>
    </lineage>
</organism>
<feature type="domain" description="Metallo-beta-lactamase" evidence="1">
    <location>
        <begin position="47"/>
        <end position="224"/>
    </location>
</feature>
<evidence type="ECO:0000313" key="2">
    <source>
        <dbReference type="EMBL" id="SJZ59475.1"/>
    </source>
</evidence>
<keyword evidence="3" id="KW-1185">Reference proteome</keyword>